<protein>
    <recommendedName>
        <fullName evidence="3">EcsC family protein</fullName>
    </recommendedName>
</protein>
<dbReference type="AlphaFoldDB" id="A0A269PC05"/>
<sequence>MGKDSRRQFDAKTAISKAYDRALVLQQPIAEKNVARLRRVHPEKTPAELIKDINRWYLGVVSTSGAGAGAAAVVPNGIAQVPVALADLATYMEASVLYTLTVMEIHGVHVEDLERRRVLVTAVMLGNSASTKILDGILGRTVPYWGKKIVNAIPLEAIKRVNKIMGPRFVTRWGARQGVLVLGKQIPLMLGATVGGAGNGLFGWFVIKAGREILGPPPETWKDDIPPYVEGEIVD</sequence>
<dbReference type="Proteomes" id="UP000215771">
    <property type="component" value="Unassembled WGS sequence"/>
</dbReference>
<dbReference type="RefSeq" id="WP_095278266.1">
    <property type="nucleotide sequence ID" value="NZ_CP047655.1"/>
</dbReference>
<evidence type="ECO:0000313" key="2">
    <source>
        <dbReference type="Proteomes" id="UP000215771"/>
    </source>
</evidence>
<name>A0A269PC05_9CORY</name>
<dbReference type="EMBL" id="NQMQ01000018">
    <property type="protein sequence ID" value="PAJ69211.1"/>
    <property type="molecule type" value="Genomic_DNA"/>
</dbReference>
<evidence type="ECO:0000313" key="1">
    <source>
        <dbReference type="EMBL" id="PAJ69211.1"/>
    </source>
</evidence>
<proteinExistence type="predicted"/>
<accession>A0A269PC05</accession>
<comment type="caution">
    <text evidence="1">The sequence shown here is derived from an EMBL/GenBank/DDBJ whole genome shotgun (WGS) entry which is preliminary data.</text>
</comment>
<evidence type="ECO:0008006" key="3">
    <source>
        <dbReference type="Google" id="ProtNLM"/>
    </source>
</evidence>
<gene>
    <name evidence="1" type="ORF">CIG21_08965</name>
</gene>
<reference evidence="1 2" key="1">
    <citation type="submission" date="2017-08" db="EMBL/GenBank/DDBJ databases">
        <authorList>
            <person name="de Groot N.N."/>
        </authorList>
    </citation>
    <scope>NUCLEOTIDE SEQUENCE [LARGE SCALE GENOMIC DNA]</scope>
    <source>
        <strain evidence="1 2">NBT06-6</strain>
    </source>
</reference>
<organism evidence="1 2">
    <name type="scientific">Corynebacterium hadale</name>
    <dbReference type="NCBI Taxonomy" id="2026255"/>
    <lineage>
        <taxon>Bacteria</taxon>
        <taxon>Bacillati</taxon>
        <taxon>Actinomycetota</taxon>
        <taxon>Actinomycetes</taxon>
        <taxon>Mycobacteriales</taxon>
        <taxon>Corynebacteriaceae</taxon>
        <taxon>Corynebacterium</taxon>
    </lineage>
</organism>